<dbReference type="FunFam" id="1.10.1200.10:FF:000005">
    <property type="entry name" value="Nonribosomal peptide synthetase 1"/>
    <property type="match status" value="1"/>
</dbReference>
<dbReference type="InterPro" id="IPR045851">
    <property type="entry name" value="AMP-bd_C_sf"/>
</dbReference>
<gene>
    <name evidence="5" type="ORF">SAMN06265220_1084</name>
</gene>
<dbReference type="InterPro" id="IPR036736">
    <property type="entry name" value="ACP-like_sf"/>
</dbReference>
<evidence type="ECO:0000256" key="2">
    <source>
        <dbReference type="ARBA" id="ARBA00022450"/>
    </source>
</evidence>
<proteinExistence type="predicted"/>
<dbReference type="PROSITE" id="PS50075">
    <property type="entry name" value="CARRIER"/>
    <property type="match status" value="1"/>
</dbReference>
<dbReference type="InterPro" id="IPR023213">
    <property type="entry name" value="CAT-like_dom_sf"/>
</dbReference>
<dbReference type="Gene3D" id="1.10.1200.10">
    <property type="entry name" value="ACP-like"/>
    <property type="match status" value="1"/>
</dbReference>
<comment type="cofactor">
    <cofactor evidence="1">
        <name>pantetheine 4'-phosphate</name>
        <dbReference type="ChEBI" id="CHEBI:47942"/>
    </cofactor>
</comment>
<evidence type="ECO:0000256" key="3">
    <source>
        <dbReference type="ARBA" id="ARBA00022553"/>
    </source>
</evidence>
<evidence type="ECO:0000313" key="5">
    <source>
        <dbReference type="EMBL" id="SMO92955.1"/>
    </source>
</evidence>
<dbReference type="GO" id="GO:0003824">
    <property type="term" value="F:catalytic activity"/>
    <property type="evidence" value="ECO:0007669"/>
    <property type="project" value="InterPro"/>
</dbReference>
<dbReference type="Pfam" id="PF00550">
    <property type="entry name" value="PP-binding"/>
    <property type="match status" value="1"/>
</dbReference>
<dbReference type="PANTHER" id="PTHR45527">
    <property type="entry name" value="NONRIBOSOMAL PEPTIDE SYNTHETASE"/>
    <property type="match status" value="1"/>
</dbReference>
<dbReference type="SUPFAM" id="SSF56801">
    <property type="entry name" value="Acetyl-CoA synthetase-like"/>
    <property type="match status" value="1"/>
</dbReference>
<dbReference type="EMBL" id="FXTQ01000008">
    <property type="protein sequence ID" value="SMO92955.1"/>
    <property type="molecule type" value="Genomic_DNA"/>
</dbReference>
<dbReference type="Gene3D" id="2.30.38.10">
    <property type="entry name" value="Luciferase, Domain 3"/>
    <property type="match status" value="1"/>
</dbReference>
<dbReference type="Pfam" id="PF00501">
    <property type="entry name" value="AMP-binding"/>
    <property type="match status" value="1"/>
</dbReference>
<evidence type="ECO:0000256" key="1">
    <source>
        <dbReference type="ARBA" id="ARBA00001957"/>
    </source>
</evidence>
<dbReference type="InterPro" id="IPR009081">
    <property type="entry name" value="PP-bd_ACP"/>
</dbReference>
<dbReference type="GO" id="GO:0044550">
    <property type="term" value="P:secondary metabolite biosynthetic process"/>
    <property type="evidence" value="ECO:0007669"/>
    <property type="project" value="TreeGrafter"/>
</dbReference>
<dbReference type="AlphaFoldDB" id="A0A521F9R9"/>
<dbReference type="InterPro" id="IPR001242">
    <property type="entry name" value="Condensation_dom"/>
</dbReference>
<dbReference type="FunFam" id="2.30.38.10:FF:000001">
    <property type="entry name" value="Non-ribosomal peptide synthetase PvdI"/>
    <property type="match status" value="1"/>
</dbReference>
<dbReference type="InterPro" id="IPR000873">
    <property type="entry name" value="AMP-dep_synth/lig_dom"/>
</dbReference>
<dbReference type="InterPro" id="IPR020845">
    <property type="entry name" value="AMP-binding_CS"/>
</dbReference>
<dbReference type="Gene3D" id="3.30.300.30">
    <property type="match status" value="1"/>
</dbReference>
<dbReference type="PROSITE" id="PS00455">
    <property type="entry name" value="AMP_BINDING"/>
    <property type="match status" value="1"/>
</dbReference>
<dbReference type="InterPro" id="IPR010071">
    <property type="entry name" value="AA_adenyl_dom"/>
</dbReference>
<evidence type="ECO:0000259" key="4">
    <source>
        <dbReference type="PROSITE" id="PS50075"/>
    </source>
</evidence>
<sequence length="1074" mass="123509">MDENTIIDLFNEQVVKTPNKIALVVEGKCLTYKFLDDNSNQLANYLLENCEIQLEDLVGIKLNRDEWMIISLLGILKSGAAYVPIDLHYPKQRQDFIEKDTKCKIIINQEFLEKFNLVSSSYSDHKPANVLVSSRNLAYVIYTSGSTGKPKGVMIEHRSVVSFLSRIDVQLGFKDLDIVAATTNVTFDISVLEIFGTLCLGKKMILISEDKLFDSDLFVEEIIKNKVEVLQLTPSRLQQISNTLFKSPLLHLQKLLVGGEAFPKEMYNLLSRNINLETINVYGPTETTIWSSFLDIKSTKRLSIGKPFENEYIYILNDKLLPQPIGVAGELHIGGAGLARGYLNLPELTMDKFIKNPFIKGDRLYKTGDLGRWLTDGRIEYMGRKDHQLKVRGYRIEVGEIESVLLRVPEITDAVVLPYIKDGLVTELIAYFVSNKEYDIKTLRTHLGQDLPDYMIPGHYVRMDIMPLMINGKIDKRSLPDPTDLGVNSGVEYEAPRNDIEERLVKIWQETLGRDRIGVNYDFFEIGGHSLNATSMLNKIRKEFDVEISFSQFFANSKISLISEYINKKSNEKIREVPLFQKPTVTEYENFSDQEYFDVFHQQEKEYMRRRILDVNNSYNMSFYVLFEKLDTYILEKVIQTIFERHESLRTSFKMKENILKQHITKNFSKIPIEYIDVAGEKNKDELIMAIRQNASNTEFDLEKAPLAYLQVVKYSEELSGLLFTLNHTISDDVSMRNLKNEIQTLYDAYLKGKDSPLAPIKFQYKDYAMWVNTFLKSEKWSASKKNYLSKILQSIERTKKENAQGKCISSRIQTKEVCSYRKNLTDELLQNLSDGKSIKQFEDAYGTIVNLVADKGAVYKMIIKEPLFSKLKDMASLNGSSLFVNIIAMLSLAFYKSKDVKDSRIYIPFSTRVFEEFEPIVGWLTSEIILPISVNESLLFRNFAEQVAKEVFENSDYRFYSYEKILNDTDAPLHLLAPVSFNFVVHNETDLTNFDEGHRQNGSGHFDFKLEATQYKNALNFNVEYNLKAYQASDIENIMNIYVGIIEILTENSNLFVSEIMGDKSISLDVLAN</sequence>
<dbReference type="NCBIfam" id="TIGR01733">
    <property type="entry name" value="AA-adenyl-dom"/>
    <property type="match status" value="1"/>
</dbReference>
<dbReference type="RefSeq" id="WP_111376226.1">
    <property type="nucleotide sequence ID" value="NZ_CP043612.1"/>
</dbReference>
<dbReference type="SUPFAM" id="SSF47336">
    <property type="entry name" value="ACP-like"/>
    <property type="match status" value="1"/>
</dbReference>
<protein>
    <submittedName>
        <fullName evidence="5">Amino acid adenylation domain-containing protein</fullName>
    </submittedName>
</protein>
<feature type="domain" description="Carrier" evidence="4">
    <location>
        <begin position="495"/>
        <end position="570"/>
    </location>
</feature>
<keyword evidence="2" id="KW-0596">Phosphopantetheine</keyword>
<dbReference type="OrthoDB" id="8870348at2"/>
<name>A0A521F9R9_9FLAO</name>
<dbReference type="Pfam" id="PF00668">
    <property type="entry name" value="Condensation"/>
    <property type="match status" value="2"/>
</dbReference>
<reference evidence="5 6" key="1">
    <citation type="submission" date="2017-05" db="EMBL/GenBank/DDBJ databases">
        <authorList>
            <person name="Varghese N."/>
            <person name="Submissions S."/>
        </authorList>
    </citation>
    <scope>NUCLEOTIDE SEQUENCE [LARGE SCALE GENOMIC DNA]</scope>
    <source>
        <strain evidence="5 6">DSM 29982</strain>
    </source>
</reference>
<dbReference type="Gene3D" id="3.40.50.980">
    <property type="match status" value="2"/>
</dbReference>
<dbReference type="CDD" id="cd05930">
    <property type="entry name" value="A_NRPS"/>
    <property type="match status" value="1"/>
</dbReference>
<dbReference type="Gene3D" id="3.30.559.30">
    <property type="entry name" value="Nonribosomal peptide synthetase, condensation domain"/>
    <property type="match status" value="2"/>
</dbReference>
<keyword evidence="3" id="KW-0597">Phosphoprotein</keyword>
<dbReference type="InterPro" id="IPR025110">
    <property type="entry name" value="AMP-bd_C"/>
</dbReference>
<dbReference type="GO" id="GO:0043041">
    <property type="term" value="P:amino acid activation for nonribosomal peptide biosynthetic process"/>
    <property type="evidence" value="ECO:0007669"/>
    <property type="project" value="TreeGrafter"/>
</dbReference>
<evidence type="ECO:0000313" key="6">
    <source>
        <dbReference type="Proteomes" id="UP000319267"/>
    </source>
</evidence>
<keyword evidence="6" id="KW-1185">Reference proteome</keyword>
<dbReference type="GO" id="GO:0005829">
    <property type="term" value="C:cytosol"/>
    <property type="evidence" value="ECO:0007669"/>
    <property type="project" value="TreeGrafter"/>
</dbReference>
<dbReference type="Proteomes" id="UP000319267">
    <property type="component" value="Unassembled WGS sequence"/>
</dbReference>
<dbReference type="Pfam" id="PF13193">
    <property type="entry name" value="AMP-binding_C"/>
    <property type="match status" value="1"/>
</dbReference>
<dbReference type="Gene3D" id="3.30.559.10">
    <property type="entry name" value="Chloramphenicol acetyltransferase-like domain"/>
    <property type="match status" value="2"/>
</dbReference>
<dbReference type="SUPFAM" id="SSF52777">
    <property type="entry name" value="CoA-dependent acyltransferases"/>
    <property type="match status" value="2"/>
</dbReference>
<accession>A0A521F9R9</accession>
<organism evidence="5 6">
    <name type="scientific">Flavobacterium nitrogenifigens</name>
    <dbReference type="NCBI Taxonomy" id="1617283"/>
    <lineage>
        <taxon>Bacteria</taxon>
        <taxon>Pseudomonadati</taxon>
        <taxon>Bacteroidota</taxon>
        <taxon>Flavobacteriia</taxon>
        <taxon>Flavobacteriales</taxon>
        <taxon>Flavobacteriaceae</taxon>
        <taxon>Flavobacterium</taxon>
    </lineage>
</organism>
<dbReference type="PANTHER" id="PTHR45527:SF1">
    <property type="entry name" value="FATTY ACID SYNTHASE"/>
    <property type="match status" value="1"/>
</dbReference>
<dbReference type="GO" id="GO:0031177">
    <property type="term" value="F:phosphopantetheine binding"/>
    <property type="evidence" value="ECO:0007669"/>
    <property type="project" value="TreeGrafter"/>
</dbReference>